<keyword evidence="2 7" id="KW-0813">Transport</keyword>
<evidence type="ECO:0000256" key="5">
    <source>
        <dbReference type="ARBA" id="ARBA00022989"/>
    </source>
</evidence>
<dbReference type="GO" id="GO:0005886">
    <property type="term" value="C:plasma membrane"/>
    <property type="evidence" value="ECO:0007669"/>
    <property type="project" value="UniProtKB-SubCell"/>
</dbReference>
<dbReference type="PANTHER" id="PTHR30193:SF1">
    <property type="entry name" value="ABC TRANSPORTER PERMEASE PROTEIN YESP-RELATED"/>
    <property type="match status" value="1"/>
</dbReference>
<feature type="transmembrane region" description="Helical" evidence="7">
    <location>
        <begin position="166"/>
        <end position="183"/>
    </location>
</feature>
<gene>
    <name evidence="9" type="primary">ugpA_22</name>
    <name evidence="9" type="ORF">ERS852407_01351</name>
</gene>
<evidence type="ECO:0000259" key="8">
    <source>
        <dbReference type="PROSITE" id="PS50928"/>
    </source>
</evidence>
<proteinExistence type="inferred from homology"/>
<dbReference type="AlphaFoldDB" id="A0A174AKG7"/>
<dbReference type="InterPro" id="IPR051393">
    <property type="entry name" value="ABC_transporter_permease"/>
</dbReference>
<dbReference type="PANTHER" id="PTHR30193">
    <property type="entry name" value="ABC TRANSPORTER PERMEASE PROTEIN"/>
    <property type="match status" value="1"/>
</dbReference>
<evidence type="ECO:0000256" key="7">
    <source>
        <dbReference type="RuleBase" id="RU363032"/>
    </source>
</evidence>
<evidence type="ECO:0000256" key="4">
    <source>
        <dbReference type="ARBA" id="ARBA00022692"/>
    </source>
</evidence>
<accession>A0A174AKG7</accession>
<dbReference type="SUPFAM" id="SSF160964">
    <property type="entry name" value="MalF N-terminal region-like"/>
    <property type="match status" value="1"/>
</dbReference>
<evidence type="ECO:0000256" key="1">
    <source>
        <dbReference type="ARBA" id="ARBA00004651"/>
    </source>
</evidence>
<keyword evidence="3" id="KW-1003">Cell membrane</keyword>
<dbReference type="Pfam" id="PF00528">
    <property type="entry name" value="BPD_transp_1"/>
    <property type="match status" value="1"/>
</dbReference>
<dbReference type="InterPro" id="IPR000515">
    <property type="entry name" value="MetI-like"/>
</dbReference>
<protein>
    <submittedName>
        <fullName evidence="9">Binding-protein-dependent transport system inner membrane protein</fullName>
    </submittedName>
</protein>
<comment type="similarity">
    <text evidence="7">Belongs to the binding-protein-dependent transport system permease family.</text>
</comment>
<feature type="transmembrane region" description="Helical" evidence="7">
    <location>
        <begin position="20"/>
        <end position="46"/>
    </location>
</feature>
<keyword evidence="5 7" id="KW-1133">Transmembrane helix</keyword>
<evidence type="ECO:0000256" key="6">
    <source>
        <dbReference type="ARBA" id="ARBA00023136"/>
    </source>
</evidence>
<name>A0A174AKG7_9FIRM</name>
<evidence type="ECO:0000256" key="3">
    <source>
        <dbReference type="ARBA" id="ARBA00022475"/>
    </source>
</evidence>
<dbReference type="InterPro" id="IPR035906">
    <property type="entry name" value="MetI-like_sf"/>
</dbReference>
<dbReference type="EMBL" id="CYZE01000002">
    <property type="protein sequence ID" value="CUN88379.1"/>
    <property type="molecule type" value="Genomic_DNA"/>
</dbReference>
<organism evidence="9 10">
    <name type="scientific">Hungatella hathewayi</name>
    <dbReference type="NCBI Taxonomy" id="154046"/>
    <lineage>
        <taxon>Bacteria</taxon>
        <taxon>Bacillati</taxon>
        <taxon>Bacillota</taxon>
        <taxon>Clostridia</taxon>
        <taxon>Lachnospirales</taxon>
        <taxon>Lachnospiraceae</taxon>
        <taxon>Hungatella</taxon>
    </lineage>
</organism>
<feature type="transmembrane region" description="Helical" evidence="7">
    <location>
        <begin position="216"/>
        <end position="235"/>
    </location>
</feature>
<feature type="transmembrane region" description="Helical" evidence="7">
    <location>
        <begin position="81"/>
        <end position="102"/>
    </location>
</feature>
<keyword evidence="6 7" id="KW-0472">Membrane</keyword>
<dbReference type="GO" id="GO:0055085">
    <property type="term" value="P:transmembrane transport"/>
    <property type="evidence" value="ECO:0007669"/>
    <property type="project" value="InterPro"/>
</dbReference>
<feature type="domain" description="ABC transmembrane type-1" evidence="8">
    <location>
        <begin position="77"/>
        <end position="291"/>
    </location>
</feature>
<keyword evidence="4 7" id="KW-0812">Transmembrane</keyword>
<sequence length="306" mass="34509">MTKIKHTMTKRESREARAGWLFISPWLIGFLCLTGGPLLFSLYASFTNYNMTSRMDFIGLSNYIKMFTKDPVFWKSLGNTLYYVALAVPSSCICAIFLATLLNQKVKGTPLFRMLFYLPTVLSGVAVYQLWMQLLAPQSGLINSVLRLVGIEGPSWLSDPAWTKPSLVMMRVWALGTSMLLYLSSMNSVSRDLYEAADIDGASFLQKFRKITLPQISPIIFFDIITNMTGAFQVFQEALVMSKNGKGDPAGSLLFYNLHIYQEAFTHYDMGYASAMAWFLLLIVMSITVVNLIASKYWVHTEEGET</sequence>
<feature type="transmembrane region" description="Helical" evidence="7">
    <location>
        <begin position="114"/>
        <end position="131"/>
    </location>
</feature>
<dbReference type="Proteomes" id="UP000095651">
    <property type="component" value="Unassembled WGS sequence"/>
</dbReference>
<reference evidence="9 10" key="1">
    <citation type="submission" date="2015-09" db="EMBL/GenBank/DDBJ databases">
        <authorList>
            <consortium name="Pathogen Informatics"/>
        </authorList>
    </citation>
    <scope>NUCLEOTIDE SEQUENCE [LARGE SCALE GENOMIC DNA]</scope>
    <source>
        <strain evidence="9 10">2789STDY5608850</strain>
    </source>
</reference>
<dbReference type="SUPFAM" id="SSF161098">
    <property type="entry name" value="MetI-like"/>
    <property type="match status" value="1"/>
</dbReference>
<dbReference type="CDD" id="cd06261">
    <property type="entry name" value="TM_PBP2"/>
    <property type="match status" value="1"/>
</dbReference>
<dbReference type="PROSITE" id="PS50928">
    <property type="entry name" value="ABC_TM1"/>
    <property type="match status" value="1"/>
</dbReference>
<evidence type="ECO:0000256" key="2">
    <source>
        <dbReference type="ARBA" id="ARBA00022448"/>
    </source>
</evidence>
<evidence type="ECO:0000313" key="10">
    <source>
        <dbReference type="Proteomes" id="UP000095651"/>
    </source>
</evidence>
<evidence type="ECO:0000313" key="9">
    <source>
        <dbReference type="EMBL" id="CUN88379.1"/>
    </source>
</evidence>
<dbReference type="RefSeq" id="WP_055653638.1">
    <property type="nucleotide sequence ID" value="NZ_CABIXC010000002.1"/>
</dbReference>
<comment type="subcellular location">
    <subcellularLocation>
        <location evidence="1 7">Cell membrane</location>
        <topology evidence="1 7">Multi-pass membrane protein</topology>
    </subcellularLocation>
</comment>
<feature type="transmembrane region" description="Helical" evidence="7">
    <location>
        <begin position="275"/>
        <end position="294"/>
    </location>
</feature>
<dbReference type="Gene3D" id="1.10.3720.10">
    <property type="entry name" value="MetI-like"/>
    <property type="match status" value="1"/>
</dbReference>